<protein>
    <recommendedName>
        <fullName evidence="7">Myb-like DNA-binding domain-containing protein</fullName>
    </recommendedName>
</protein>
<evidence type="ECO:0000313" key="6">
    <source>
        <dbReference type="Proteomes" id="UP000018208"/>
    </source>
</evidence>
<sequence length="91" mass="10391">MPKDVWSFDKIQELADAVAAYGADFDRISSKVLRGMTKRQLRNAYYKLRREDPLLFAAPPALAKAPVLLWPMSEADSDLALELFDADLFWE</sequence>
<accession>V6LKL2</accession>
<dbReference type="VEuPathDB" id="GiardiaDB:SS50377_24161"/>
<dbReference type="VEuPathDB" id="GiardiaDB:SS50377_24165"/>
<organism evidence="1">
    <name type="scientific">Spironucleus salmonicida</name>
    <dbReference type="NCBI Taxonomy" id="348837"/>
    <lineage>
        <taxon>Eukaryota</taxon>
        <taxon>Metamonada</taxon>
        <taxon>Diplomonadida</taxon>
        <taxon>Hexamitidae</taxon>
        <taxon>Hexamitinae</taxon>
        <taxon>Spironucleus</taxon>
    </lineage>
</organism>
<dbReference type="EMBL" id="AUWU02000004">
    <property type="protein sequence ID" value="KAH0574200.1"/>
    <property type="molecule type" value="Genomic_DNA"/>
</dbReference>
<dbReference type="Proteomes" id="UP000018208">
    <property type="component" value="Unassembled WGS sequence"/>
</dbReference>
<evidence type="ECO:0000313" key="1">
    <source>
        <dbReference type="EMBL" id="EST44266.1"/>
    </source>
</evidence>
<dbReference type="EMBL" id="AUWU02000004">
    <property type="protein sequence ID" value="KAH0574218.1"/>
    <property type="molecule type" value="Genomic_DNA"/>
</dbReference>
<name>V6LKL2_9EUKA</name>
<evidence type="ECO:0000313" key="4">
    <source>
        <dbReference type="EMBL" id="KAH0574218.1"/>
    </source>
</evidence>
<evidence type="ECO:0008006" key="7">
    <source>
        <dbReference type="Google" id="ProtNLM"/>
    </source>
</evidence>
<dbReference type="AlphaFoldDB" id="V6LKL2"/>
<reference evidence="2" key="2">
    <citation type="submission" date="2020-12" db="EMBL/GenBank/DDBJ databases">
        <title>New Spironucleus salmonicida genome in near-complete chromosomes.</title>
        <authorList>
            <person name="Xu F."/>
            <person name="Kurt Z."/>
            <person name="Jimenez-Gonzalez A."/>
            <person name="Astvaldsson A."/>
            <person name="Andersson J.O."/>
            <person name="Svard S.G."/>
        </authorList>
    </citation>
    <scope>NUCLEOTIDE SEQUENCE</scope>
    <source>
        <strain evidence="2">ATCC 50377</strain>
    </source>
</reference>
<dbReference type="EMBL" id="AUWU02000004">
    <property type="protein sequence ID" value="KAH0574225.1"/>
    <property type="molecule type" value="Genomic_DNA"/>
</dbReference>
<evidence type="ECO:0000313" key="3">
    <source>
        <dbReference type="EMBL" id="KAH0574214.1"/>
    </source>
</evidence>
<gene>
    <name evidence="1" type="ORF">SS50377_15929</name>
    <name evidence="2" type="ORF">SS50377_24147</name>
    <name evidence="3" type="ORF">SS50377_24161</name>
    <name evidence="4" type="ORF">SS50377_24165</name>
    <name evidence="5" type="ORF">SS50377_24173</name>
</gene>
<reference evidence="1 2" key="1">
    <citation type="journal article" date="2014" name="PLoS Genet.">
        <title>The Genome of Spironucleus salmonicida Highlights a Fish Pathogen Adapted to Fluctuating Environments.</title>
        <authorList>
            <person name="Xu F."/>
            <person name="Jerlstrom-Hultqvist J."/>
            <person name="Einarsson E."/>
            <person name="Astvaldsson A."/>
            <person name="Svard S.G."/>
            <person name="Andersson J.O."/>
        </authorList>
    </citation>
    <scope>NUCLEOTIDE SEQUENCE</scope>
    <source>
        <strain evidence="2">ATCC 50377</strain>
    </source>
</reference>
<dbReference type="EMBL" id="KI546122">
    <property type="protein sequence ID" value="EST44266.1"/>
    <property type="molecule type" value="Genomic_DNA"/>
</dbReference>
<dbReference type="EMBL" id="AUWU02000004">
    <property type="protein sequence ID" value="KAH0574214.1"/>
    <property type="molecule type" value="Genomic_DNA"/>
</dbReference>
<evidence type="ECO:0000313" key="2">
    <source>
        <dbReference type="EMBL" id="KAH0574200.1"/>
    </source>
</evidence>
<keyword evidence="6" id="KW-1185">Reference proteome</keyword>
<dbReference type="SUPFAM" id="SSF46689">
    <property type="entry name" value="Homeodomain-like"/>
    <property type="match status" value="1"/>
</dbReference>
<evidence type="ECO:0000313" key="5">
    <source>
        <dbReference type="EMBL" id="KAH0574225.1"/>
    </source>
</evidence>
<dbReference type="VEuPathDB" id="GiardiaDB:SS50377_24147"/>
<proteinExistence type="predicted"/>
<dbReference type="VEuPathDB" id="GiardiaDB:SS50377_24173"/>
<dbReference type="InterPro" id="IPR009057">
    <property type="entry name" value="Homeodomain-like_sf"/>
</dbReference>